<dbReference type="PANTHER" id="PTHR35276">
    <property type="entry name" value="S-ADENOSYL-L-METHIONINE-DEPENDENT METHYLTRANSFERASES SUPERFAMILY PROTEIN"/>
    <property type="match status" value="1"/>
</dbReference>
<dbReference type="Proteomes" id="UP000018733">
    <property type="component" value="Unassembled WGS sequence"/>
</dbReference>
<dbReference type="eggNOG" id="COG4123">
    <property type="taxonomic scope" value="Bacteria"/>
</dbReference>
<dbReference type="PATRIC" id="fig|1424334.3.peg.3698"/>
<evidence type="ECO:0000313" key="1">
    <source>
        <dbReference type="EMBL" id="ETF01236.1"/>
    </source>
</evidence>
<accession>V8QMN4</accession>
<name>V8QMN4_9BURK</name>
<dbReference type="InterPro" id="IPR029063">
    <property type="entry name" value="SAM-dependent_MTases_sf"/>
</dbReference>
<dbReference type="OrthoDB" id="9792989at2"/>
<comment type="caution">
    <text evidence="1">The sequence shown here is derived from an EMBL/GenBank/DDBJ whole genome shotgun (WGS) entry which is preliminary data.</text>
</comment>
<dbReference type="GO" id="GO:0032259">
    <property type="term" value="P:methylation"/>
    <property type="evidence" value="ECO:0007669"/>
    <property type="project" value="UniProtKB-KW"/>
</dbReference>
<dbReference type="Pfam" id="PF06962">
    <property type="entry name" value="rRNA_methylase"/>
    <property type="match status" value="1"/>
</dbReference>
<proteinExistence type="predicted"/>
<evidence type="ECO:0000313" key="2">
    <source>
        <dbReference type="Proteomes" id="UP000018733"/>
    </source>
</evidence>
<dbReference type="AlphaFoldDB" id="V8QMN4"/>
<keyword evidence="1" id="KW-0808">Transferase</keyword>
<keyword evidence="1" id="KW-0489">Methyltransferase</keyword>
<dbReference type="RefSeq" id="WP_024006616.1">
    <property type="nucleotide sequence ID" value="NZ_KI650981.1"/>
</dbReference>
<dbReference type="GO" id="GO:0008168">
    <property type="term" value="F:methyltransferase activity"/>
    <property type="evidence" value="ECO:0007669"/>
    <property type="project" value="UniProtKB-KW"/>
</dbReference>
<dbReference type="CDD" id="cd02440">
    <property type="entry name" value="AdoMet_MTases"/>
    <property type="match status" value="1"/>
</dbReference>
<sequence>MPLLKTVQFAHALLTDHVGQGDRVVDATMGNGHDTLHLARLVGDTGKVYAFDIQPQALQTTAALLLAENLQARCVLIQESHVRMRAYVAEPVSAIIFNLGYLPGADKSLATQADQTLLAVREALSLLGPAGLLLIAVYWGHSAGVQEKRVLDAFVAQLSSSTYRVLKYEFMNRARPSPYLLAIQRFED</sequence>
<organism evidence="1 2">
    <name type="scientific">Advenella kashmirensis W13003</name>
    <dbReference type="NCBI Taxonomy" id="1424334"/>
    <lineage>
        <taxon>Bacteria</taxon>
        <taxon>Pseudomonadati</taxon>
        <taxon>Pseudomonadota</taxon>
        <taxon>Betaproteobacteria</taxon>
        <taxon>Burkholderiales</taxon>
        <taxon>Alcaligenaceae</taxon>
    </lineage>
</organism>
<reference evidence="1 2" key="1">
    <citation type="journal article" date="2014" name="Genome Announc.">
        <title>Draft Genome Sequence of Advenella kashmirensis Strain W13003, a Polycyclic Aromatic Hydrocarbon-Degrading Bacterium.</title>
        <authorList>
            <person name="Wang X."/>
            <person name="Jin D."/>
            <person name="Zhou L."/>
            <person name="Wu L."/>
            <person name="An W."/>
            <person name="Zhao L."/>
        </authorList>
    </citation>
    <scope>NUCLEOTIDE SEQUENCE [LARGE SCALE GENOMIC DNA]</scope>
    <source>
        <strain evidence="1 2">W13003</strain>
    </source>
</reference>
<dbReference type="SUPFAM" id="SSF53335">
    <property type="entry name" value="S-adenosyl-L-methionine-dependent methyltransferases"/>
    <property type="match status" value="1"/>
</dbReference>
<gene>
    <name evidence="1" type="ORF">W822_18420</name>
</gene>
<dbReference type="PANTHER" id="PTHR35276:SF1">
    <property type="entry name" value="TRNA (MNM(5)S(2)U34)-METHYLTRANSFERASE, CHLOROPLASTIC"/>
    <property type="match status" value="1"/>
</dbReference>
<dbReference type="STRING" id="1424334.W822_18420"/>
<dbReference type="HOGENOM" id="CLU_079190_1_0_4"/>
<dbReference type="EMBL" id="AYXT01000012">
    <property type="protein sequence ID" value="ETF01236.1"/>
    <property type="molecule type" value="Genomic_DNA"/>
</dbReference>
<dbReference type="Gene3D" id="3.40.50.150">
    <property type="entry name" value="Vaccinia Virus protein VP39"/>
    <property type="match status" value="1"/>
</dbReference>
<keyword evidence="2" id="KW-1185">Reference proteome</keyword>
<protein>
    <submittedName>
        <fullName evidence="1">rRNA methyltransferase</fullName>
    </submittedName>
</protein>
<dbReference type="InterPro" id="IPR010719">
    <property type="entry name" value="MnmM_MeTrfase"/>
</dbReference>